<protein>
    <submittedName>
        <fullName evidence="2">Sugar phosphate isomerase/epimerase</fullName>
    </submittedName>
</protein>
<dbReference type="EMBL" id="FQZL01000052">
    <property type="protein sequence ID" value="SHJ88468.1"/>
    <property type="molecule type" value="Genomic_DNA"/>
</dbReference>
<sequence>MKNFRIGMPSLIELDTFEDTLDLCRELELDFIELNMNLPSNFIENLPSEKLLDAKEKYGISYTMHMPDDADMGVFFEPVRQGYIQLALDTVDWAAKSGVELLNFHIIEGAKMTLPDRKVYIYDQYSDVFVKKFVDSFKHVGAAGHKAGVKVNVENSGNFGNAFAQEALDLVLKIQGMGITWDIGHDSAKEYVDHEYLMKVKDNISHMHFHDTLGSKDHLVPYTGELDLMDRINFAKERDLTVVVEVKTIAALKESIYVMRDRGMI</sequence>
<name>A0A1M6MYE9_9FIRM</name>
<gene>
    <name evidence="2" type="ORF">SAMN02745751_03631</name>
</gene>
<dbReference type="InterPro" id="IPR036237">
    <property type="entry name" value="Xyl_isomerase-like_sf"/>
</dbReference>
<dbReference type="PANTHER" id="PTHR12110">
    <property type="entry name" value="HYDROXYPYRUVATE ISOMERASE"/>
    <property type="match status" value="1"/>
</dbReference>
<dbReference type="GO" id="GO:0016853">
    <property type="term" value="F:isomerase activity"/>
    <property type="evidence" value="ECO:0007669"/>
    <property type="project" value="UniProtKB-KW"/>
</dbReference>
<dbReference type="SUPFAM" id="SSF51658">
    <property type="entry name" value="Xylose isomerase-like"/>
    <property type="match status" value="1"/>
</dbReference>
<dbReference type="InterPro" id="IPR013022">
    <property type="entry name" value="Xyl_isomerase-like_TIM-brl"/>
</dbReference>
<dbReference type="Pfam" id="PF01261">
    <property type="entry name" value="AP_endonuc_2"/>
    <property type="match status" value="1"/>
</dbReference>
<dbReference type="RefSeq" id="WP_073051082.1">
    <property type="nucleotide sequence ID" value="NZ_FQZL01000052.1"/>
</dbReference>
<keyword evidence="2" id="KW-0413">Isomerase</keyword>
<evidence type="ECO:0000313" key="3">
    <source>
        <dbReference type="Proteomes" id="UP000184052"/>
    </source>
</evidence>
<dbReference type="Proteomes" id="UP000184052">
    <property type="component" value="Unassembled WGS sequence"/>
</dbReference>
<evidence type="ECO:0000313" key="2">
    <source>
        <dbReference type="EMBL" id="SHJ88468.1"/>
    </source>
</evidence>
<keyword evidence="3" id="KW-1185">Reference proteome</keyword>
<evidence type="ECO:0000259" key="1">
    <source>
        <dbReference type="Pfam" id="PF01261"/>
    </source>
</evidence>
<reference evidence="2 3" key="1">
    <citation type="submission" date="2016-11" db="EMBL/GenBank/DDBJ databases">
        <authorList>
            <person name="Jaros S."/>
            <person name="Januszkiewicz K."/>
            <person name="Wedrychowicz H."/>
        </authorList>
    </citation>
    <scope>NUCLEOTIDE SEQUENCE [LARGE SCALE GENOMIC DNA]</scope>
    <source>
        <strain evidence="2 3">DSM 17477</strain>
    </source>
</reference>
<dbReference type="AlphaFoldDB" id="A0A1M6MYE9"/>
<feature type="domain" description="Xylose isomerase-like TIM barrel" evidence="1">
    <location>
        <begin position="21"/>
        <end position="259"/>
    </location>
</feature>
<dbReference type="OrthoDB" id="270844at2"/>
<organism evidence="2 3">
    <name type="scientific">Dethiosulfatibacter aminovorans DSM 17477</name>
    <dbReference type="NCBI Taxonomy" id="1121476"/>
    <lineage>
        <taxon>Bacteria</taxon>
        <taxon>Bacillati</taxon>
        <taxon>Bacillota</taxon>
        <taxon>Tissierellia</taxon>
        <taxon>Dethiosulfatibacter</taxon>
    </lineage>
</organism>
<dbReference type="STRING" id="1121476.SAMN02745751_03631"/>
<dbReference type="InterPro" id="IPR050312">
    <property type="entry name" value="IolE/XylAMocC-like"/>
</dbReference>
<proteinExistence type="predicted"/>
<dbReference type="Gene3D" id="3.20.20.150">
    <property type="entry name" value="Divalent-metal-dependent TIM barrel enzymes"/>
    <property type="match status" value="1"/>
</dbReference>
<accession>A0A1M6MYE9</accession>